<gene>
    <name evidence="1" type="ORF">PPRIM_AZ9-3.1.T1140162</name>
</gene>
<protein>
    <submittedName>
        <fullName evidence="1">Uncharacterized protein</fullName>
    </submittedName>
</protein>
<sequence>MQNVDGPDDLNINYYYSNEKGEEVKIDIENYEIDDISDLNNQNDSLEEGNSLFDDSCVMISPNHYFILINVNVEILRKKELQRLIIIDVYNHKIQKLFDRSNFLGDTNPQLSIDVNNQYQNGCFGILKIEFQQFYTFQLINQCQEQNMMIIQIFFLYDTFRYNILIIIQFQKITISINQKDRNIKFNSKSYQFLENHDTHLYIFVDYLALIVNQKGQHNITRIKNNCKIKKKLNF</sequence>
<dbReference type="Proteomes" id="UP000688137">
    <property type="component" value="Unassembled WGS sequence"/>
</dbReference>
<accession>A0A8S1PDA8</accession>
<comment type="caution">
    <text evidence="1">The sequence shown here is derived from an EMBL/GenBank/DDBJ whole genome shotgun (WGS) entry which is preliminary data.</text>
</comment>
<evidence type="ECO:0000313" key="2">
    <source>
        <dbReference type="Proteomes" id="UP000688137"/>
    </source>
</evidence>
<name>A0A8S1PDA8_PARPR</name>
<keyword evidence="2" id="KW-1185">Reference proteome</keyword>
<evidence type="ECO:0000313" key="1">
    <source>
        <dbReference type="EMBL" id="CAD8101200.1"/>
    </source>
</evidence>
<reference evidence="1" key="1">
    <citation type="submission" date="2021-01" db="EMBL/GenBank/DDBJ databases">
        <authorList>
            <consortium name="Genoscope - CEA"/>
            <person name="William W."/>
        </authorList>
    </citation>
    <scope>NUCLEOTIDE SEQUENCE</scope>
</reference>
<organism evidence="1 2">
    <name type="scientific">Paramecium primaurelia</name>
    <dbReference type="NCBI Taxonomy" id="5886"/>
    <lineage>
        <taxon>Eukaryota</taxon>
        <taxon>Sar</taxon>
        <taxon>Alveolata</taxon>
        <taxon>Ciliophora</taxon>
        <taxon>Intramacronucleata</taxon>
        <taxon>Oligohymenophorea</taxon>
        <taxon>Peniculida</taxon>
        <taxon>Parameciidae</taxon>
        <taxon>Paramecium</taxon>
    </lineage>
</organism>
<proteinExistence type="predicted"/>
<dbReference type="EMBL" id="CAJJDM010000117">
    <property type="protein sequence ID" value="CAD8101200.1"/>
    <property type="molecule type" value="Genomic_DNA"/>
</dbReference>
<dbReference type="AlphaFoldDB" id="A0A8S1PDA8"/>